<reference evidence="2 3" key="1">
    <citation type="submission" date="2013-11" db="EMBL/GenBank/DDBJ databases">
        <title>The Genome Sequence of Phytophthora parasitica P1976.</title>
        <authorList>
            <consortium name="The Broad Institute Genomics Platform"/>
            <person name="Russ C."/>
            <person name="Tyler B."/>
            <person name="Panabieres F."/>
            <person name="Shan W."/>
            <person name="Tripathy S."/>
            <person name="Grunwald N."/>
            <person name="Machado M."/>
            <person name="Johnson C.S."/>
            <person name="Walker B."/>
            <person name="Young S."/>
            <person name="Zeng Q."/>
            <person name="Gargeya S."/>
            <person name="Fitzgerald M."/>
            <person name="Haas B."/>
            <person name="Abouelleil A."/>
            <person name="Allen A.W."/>
            <person name="Alvarado L."/>
            <person name="Arachchi H.M."/>
            <person name="Berlin A.M."/>
            <person name="Chapman S.B."/>
            <person name="Gainer-Dewar J."/>
            <person name="Goldberg J."/>
            <person name="Griggs A."/>
            <person name="Gujja S."/>
            <person name="Hansen M."/>
            <person name="Howarth C."/>
            <person name="Imamovic A."/>
            <person name="Ireland A."/>
            <person name="Larimer J."/>
            <person name="McCowan C."/>
            <person name="Murphy C."/>
            <person name="Pearson M."/>
            <person name="Poon T.W."/>
            <person name="Priest M."/>
            <person name="Roberts A."/>
            <person name="Saif S."/>
            <person name="Shea T."/>
            <person name="Sisk P."/>
            <person name="Sykes S."/>
            <person name="Wortman J."/>
            <person name="Nusbaum C."/>
            <person name="Birren B."/>
        </authorList>
    </citation>
    <scope>NUCLEOTIDE SEQUENCE [LARGE SCALE GENOMIC DNA]</scope>
    <source>
        <strain evidence="2 3">P1976</strain>
    </source>
</reference>
<dbReference type="AlphaFoldDB" id="A0A081B4F7"/>
<dbReference type="EMBL" id="ANJA01000097">
    <property type="protein sequence ID" value="ETO86018.1"/>
    <property type="molecule type" value="Genomic_DNA"/>
</dbReference>
<dbReference type="PANTHER" id="PTHR13060:SF0">
    <property type="entry name" value="PROTEIN ECDYSONELESS HOMOLOG"/>
    <property type="match status" value="1"/>
</dbReference>
<dbReference type="InterPro" id="IPR010770">
    <property type="entry name" value="Ecd"/>
</dbReference>
<protein>
    <submittedName>
        <fullName evidence="2">Uncharacterized protein</fullName>
    </submittedName>
</protein>
<evidence type="ECO:0000313" key="2">
    <source>
        <dbReference type="EMBL" id="ETO86018.1"/>
    </source>
</evidence>
<gene>
    <name evidence="2" type="ORF">F444_00410</name>
</gene>
<sequence>MELFPTPTVDENVARYCFFLRSSSTQTQAELLQVADHQCKAFLDFAAQQTRGFLWHKHRFHLDVHTTKSGRYILSGSTSVGDAIQDEWVVAKLVFDITSKFPGVVGRVCDSDGEFLLIESAEALPDWVTPEDSDRRVFVLDGKLHIAPPAAANKRGKDGDLYDEDALLQVLNASVQTEASTAVQRLIRHKLDQIPAYLRDNRHRVRCLLPERAARVFTANIELVGPAVEAFYYREPKQAGLVCTKMATFIPAGGVVVEHRVTFSRAMFAQLKQQEFFPPKPFLRLDARYRVLEKKDGEHTHPDKQAADIGVKLACGLELLYAGDTEDQLGRPWRQVIDEALEEQVTLSTLPIEADDDDSWLYMHPDTLESQLQRAAMAGSGTAPGGADELQNMAAMFGKFVDGVSGVDGVEGAEPVQFDMSSFMEILNGHERGGADLDAPWGQHFMDEDEPDSADESGDKGSDDALDEAMAEMEAELAGTDVAKSFSRFEEVKDDEAASCVQDGSTDVGSASFSSAKPLDLDYNLLSNLLESFASQEGHAGPVSNILNEMNFPKSAP</sequence>
<feature type="region of interest" description="Disordered" evidence="1">
    <location>
        <begin position="434"/>
        <end position="464"/>
    </location>
</feature>
<feature type="region of interest" description="Disordered" evidence="1">
    <location>
        <begin position="494"/>
        <end position="515"/>
    </location>
</feature>
<dbReference type="Pfam" id="PF07093">
    <property type="entry name" value="SGT1"/>
    <property type="match status" value="2"/>
</dbReference>
<organism evidence="2 3">
    <name type="scientific">Phytophthora nicotianae P1976</name>
    <dbReference type="NCBI Taxonomy" id="1317066"/>
    <lineage>
        <taxon>Eukaryota</taxon>
        <taxon>Sar</taxon>
        <taxon>Stramenopiles</taxon>
        <taxon>Oomycota</taxon>
        <taxon>Peronosporomycetes</taxon>
        <taxon>Peronosporales</taxon>
        <taxon>Peronosporaceae</taxon>
        <taxon>Phytophthora</taxon>
    </lineage>
</organism>
<comment type="caution">
    <text evidence="2">The sequence shown here is derived from an EMBL/GenBank/DDBJ whole genome shotgun (WGS) entry which is preliminary data.</text>
</comment>
<proteinExistence type="predicted"/>
<evidence type="ECO:0000313" key="3">
    <source>
        <dbReference type="Proteomes" id="UP000028582"/>
    </source>
</evidence>
<feature type="compositionally biased region" description="Polar residues" evidence="1">
    <location>
        <begin position="502"/>
        <end position="515"/>
    </location>
</feature>
<dbReference type="GO" id="GO:0005634">
    <property type="term" value="C:nucleus"/>
    <property type="evidence" value="ECO:0007669"/>
    <property type="project" value="TreeGrafter"/>
</dbReference>
<dbReference type="Proteomes" id="UP000028582">
    <property type="component" value="Unassembled WGS sequence"/>
</dbReference>
<accession>A0A081B4F7</accession>
<feature type="compositionally biased region" description="Acidic residues" evidence="1">
    <location>
        <begin position="447"/>
        <end position="456"/>
    </location>
</feature>
<dbReference type="PANTHER" id="PTHR13060">
    <property type="entry name" value="SGT1 PROTEIN HSGT1 SUPPRESSOR OF GCR2"/>
    <property type="match status" value="1"/>
</dbReference>
<evidence type="ECO:0000256" key="1">
    <source>
        <dbReference type="SAM" id="MobiDB-lite"/>
    </source>
</evidence>
<name>A0A081B4F7_PHYNI</name>
<dbReference type="OrthoDB" id="27237at2759"/>